<name>A0A3B0UJ21_9ZZZZ</name>
<protein>
    <submittedName>
        <fullName evidence="1">Uncharacterized protein</fullName>
    </submittedName>
</protein>
<accession>A0A3B0UJ21</accession>
<dbReference type="EMBL" id="UOET01000222">
    <property type="protein sequence ID" value="VAW28323.1"/>
    <property type="molecule type" value="Genomic_DNA"/>
</dbReference>
<reference evidence="1" key="1">
    <citation type="submission" date="2018-06" db="EMBL/GenBank/DDBJ databases">
        <authorList>
            <person name="Zhirakovskaya E."/>
        </authorList>
    </citation>
    <scope>NUCLEOTIDE SEQUENCE</scope>
</reference>
<gene>
    <name evidence="1" type="ORF">MNBD_BACTEROID07-464</name>
</gene>
<sequence>FAFVAIIMVAGGIYAAYESRDLEPEEPWAAIDIQKIKTDKK</sequence>
<dbReference type="AlphaFoldDB" id="A0A3B0UJ21"/>
<feature type="non-terminal residue" evidence="1">
    <location>
        <position position="1"/>
    </location>
</feature>
<proteinExistence type="predicted"/>
<evidence type="ECO:0000313" key="1">
    <source>
        <dbReference type="EMBL" id="VAW28323.1"/>
    </source>
</evidence>
<organism evidence="1">
    <name type="scientific">hydrothermal vent metagenome</name>
    <dbReference type="NCBI Taxonomy" id="652676"/>
    <lineage>
        <taxon>unclassified sequences</taxon>
        <taxon>metagenomes</taxon>
        <taxon>ecological metagenomes</taxon>
    </lineage>
</organism>